<dbReference type="CTD" id="4913"/>
<evidence type="ECO:0000256" key="12">
    <source>
        <dbReference type="ARBA" id="ARBA00023295"/>
    </source>
</evidence>
<evidence type="ECO:0000256" key="15">
    <source>
        <dbReference type="SAM" id="MobiDB-lite"/>
    </source>
</evidence>
<dbReference type="EC" id="3.2.2.-" evidence="14"/>
<dbReference type="CDD" id="cd00056">
    <property type="entry name" value="ENDO3c"/>
    <property type="match status" value="1"/>
</dbReference>
<name>A0AAJ7FVG9_CEPCN</name>
<evidence type="ECO:0000256" key="5">
    <source>
        <dbReference type="ARBA" id="ARBA00022763"/>
    </source>
</evidence>
<evidence type="ECO:0000256" key="10">
    <source>
        <dbReference type="ARBA" id="ARBA00023204"/>
    </source>
</evidence>
<dbReference type="Proteomes" id="UP000694920">
    <property type="component" value="Unplaced"/>
</dbReference>
<dbReference type="GO" id="GO:0006285">
    <property type="term" value="P:base-excision repair, AP site formation"/>
    <property type="evidence" value="ECO:0007669"/>
    <property type="project" value="UniProtKB-UniRule"/>
</dbReference>
<feature type="domain" description="HhH-GPD" evidence="16">
    <location>
        <begin position="183"/>
        <end position="333"/>
    </location>
</feature>
<keyword evidence="5 14" id="KW-0227">DNA damage</keyword>
<evidence type="ECO:0000256" key="6">
    <source>
        <dbReference type="ARBA" id="ARBA00022801"/>
    </source>
</evidence>
<evidence type="ECO:0000256" key="11">
    <source>
        <dbReference type="ARBA" id="ARBA00023239"/>
    </source>
</evidence>
<dbReference type="InterPro" id="IPR000445">
    <property type="entry name" value="HhH_motif"/>
</dbReference>
<keyword evidence="9" id="KW-0411">Iron-sulfur</keyword>
<dbReference type="PANTHER" id="PTHR43286">
    <property type="entry name" value="ENDONUCLEASE III-LIKE PROTEIN 1"/>
    <property type="match status" value="1"/>
</dbReference>
<keyword evidence="8" id="KW-0408">Iron</keyword>
<evidence type="ECO:0000256" key="7">
    <source>
        <dbReference type="ARBA" id="ARBA00022946"/>
    </source>
</evidence>
<dbReference type="SMART" id="SM00478">
    <property type="entry name" value="ENDO3c"/>
    <property type="match status" value="1"/>
</dbReference>
<evidence type="ECO:0000256" key="3">
    <source>
        <dbReference type="ARBA" id="ARBA00022485"/>
    </source>
</evidence>
<dbReference type="SMART" id="SM00525">
    <property type="entry name" value="FES"/>
    <property type="match status" value="1"/>
</dbReference>
<keyword evidence="14" id="KW-0496">Mitochondrion</keyword>
<keyword evidence="4" id="KW-0479">Metal-binding</keyword>
<sequence>MSKRLKLNVLTSSKCLRSQKKVTDADASSSNTSHYFKHDNLSPIKSETKKRSPVKIRYEKSDIETVMDEKVKIPTVFDANHVKLDEFDVTSVDTSKSKVLKVLDESDGKLNVPTILNTKNNKHAVKKSKTEWVPDDWMLTLQNIKDMRKSQTAPVDELGCHKCADPNASASVNRYQCLIALMLSSQTKDQVTHAAMERLKAYGCTPSEIAATPNNVLGKLIYPVGFWKRKVEYIKKTSEILIKRYQGDIPKTINELCQLPGVGPKMGHICMQIAWGKVSGIGVDTHVHRICNRLQWVKKPTKTPEETRMSLEEWLPHHLWSEINHLLVGFGQEICLPRFPKCSKCSNKDLCPYARENSTAKT</sequence>
<accession>A0AAJ7FVG9</accession>
<protein>
    <recommendedName>
        <fullName evidence="14">Endonuclease III homolog</fullName>
        <ecNumber evidence="14">3.2.2.-</ecNumber>
        <ecNumber evidence="14">4.2.99.18</ecNumber>
    </recommendedName>
    <alternativeName>
        <fullName evidence="14">Bifunctional DNA N-glycosylase/DNA-(apurinic or apyrimidinic site) lyase</fullName>
        <shortName evidence="14">DNA glycosylase/AP lyase</shortName>
    </alternativeName>
</protein>
<feature type="region of interest" description="Disordered" evidence="15">
    <location>
        <begin position="20"/>
        <end position="39"/>
    </location>
</feature>
<keyword evidence="11 14" id="KW-0456">Lyase</keyword>
<evidence type="ECO:0000256" key="2">
    <source>
        <dbReference type="ARBA" id="ARBA00008343"/>
    </source>
</evidence>
<evidence type="ECO:0000256" key="14">
    <source>
        <dbReference type="HAMAP-Rule" id="MF_03183"/>
    </source>
</evidence>
<keyword evidence="7" id="KW-0809">Transit peptide</keyword>
<dbReference type="GO" id="GO:0006289">
    <property type="term" value="P:nucleotide-excision repair"/>
    <property type="evidence" value="ECO:0007669"/>
    <property type="project" value="TreeGrafter"/>
</dbReference>
<evidence type="ECO:0000256" key="1">
    <source>
        <dbReference type="ARBA" id="ARBA00001966"/>
    </source>
</evidence>
<evidence type="ECO:0000256" key="4">
    <source>
        <dbReference type="ARBA" id="ARBA00022723"/>
    </source>
</evidence>
<comment type="caution">
    <text evidence="14">Lacks conserved residue(s) required for the propagation of feature annotation.</text>
</comment>
<evidence type="ECO:0000256" key="13">
    <source>
        <dbReference type="ARBA" id="ARBA00044632"/>
    </source>
</evidence>
<dbReference type="HAMAP" id="MF_03183">
    <property type="entry name" value="Endonuclease_III_Nth"/>
    <property type="match status" value="1"/>
</dbReference>
<comment type="similarity">
    <text evidence="2 14">Belongs to the Nth/MutY family.</text>
</comment>
<proteinExistence type="inferred from homology"/>
<dbReference type="GO" id="GO:0005739">
    <property type="term" value="C:mitochondrion"/>
    <property type="evidence" value="ECO:0007669"/>
    <property type="project" value="UniProtKB-SubCell"/>
</dbReference>
<keyword evidence="14" id="KW-0539">Nucleus</keyword>
<dbReference type="GO" id="GO:0046872">
    <property type="term" value="F:metal ion binding"/>
    <property type="evidence" value="ECO:0007669"/>
    <property type="project" value="UniProtKB-KW"/>
</dbReference>
<organism evidence="17 18">
    <name type="scientific">Cephus cinctus</name>
    <name type="common">Wheat stem sawfly</name>
    <dbReference type="NCBI Taxonomy" id="211228"/>
    <lineage>
        <taxon>Eukaryota</taxon>
        <taxon>Metazoa</taxon>
        <taxon>Ecdysozoa</taxon>
        <taxon>Arthropoda</taxon>
        <taxon>Hexapoda</taxon>
        <taxon>Insecta</taxon>
        <taxon>Pterygota</taxon>
        <taxon>Neoptera</taxon>
        <taxon>Endopterygota</taxon>
        <taxon>Hymenoptera</taxon>
        <taxon>Cephoidea</taxon>
        <taxon>Cephidae</taxon>
        <taxon>Cephus</taxon>
    </lineage>
</organism>
<evidence type="ECO:0000313" key="18">
    <source>
        <dbReference type="RefSeq" id="XP_015610320.1"/>
    </source>
</evidence>
<dbReference type="InterPro" id="IPR011257">
    <property type="entry name" value="DNA_glycosylase"/>
</dbReference>
<dbReference type="InterPro" id="IPR023170">
    <property type="entry name" value="HhH_base_excis_C"/>
</dbReference>
<dbReference type="Gene3D" id="1.10.340.30">
    <property type="entry name" value="Hypothetical protein, domain 2"/>
    <property type="match status" value="1"/>
</dbReference>
<dbReference type="GO" id="GO:0003677">
    <property type="term" value="F:DNA binding"/>
    <property type="evidence" value="ECO:0007669"/>
    <property type="project" value="UniProtKB-UniRule"/>
</dbReference>
<dbReference type="GeneID" id="107275074"/>
<dbReference type="InterPro" id="IPR003265">
    <property type="entry name" value="HhH-GPD_domain"/>
</dbReference>
<dbReference type="InterPro" id="IPR004036">
    <property type="entry name" value="Endonuclease-III-like_CS2"/>
</dbReference>
<reference evidence="18" key="1">
    <citation type="submission" date="2025-08" db="UniProtKB">
        <authorList>
            <consortium name="RefSeq"/>
        </authorList>
    </citation>
    <scope>IDENTIFICATION</scope>
</reference>
<evidence type="ECO:0000256" key="8">
    <source>
        <dbReference type="ARBA" id="ARBA00023004"/>
    </source>
</evidence>
<comment type="catalytic activity">
    <reaction evidence="13 14">
        <text>2'-deoxyribonucleotide-(2'-deoxyribose 5'-phosphate)-2'-deoxyribonucleotide-DNA = a 3'-end 2'-deoxyribonucleotide-(2,3-dehydro-2,3-deoxyribose 5'-phosphate)-DNA + a 5'-end 5'-phospho-2'-deoxyribonucleoside-DNA + H(+)</text>
        <dbReference type="Rhea" id="RHEA:66592"/>
        <dbReference type="Rhea" id="RHEA-COMP:13180"/>
        <dbReference type="Rhea" id="RHEA-COMP:16897"/>
        <dbReference type="Rhea" id="RHEA-COMP:17067"/>
        <dbReference type="ChEBI" id="CHEBI:15378"/>
        <dbReference type="ChEBI" id="CHEBI:136412"/>
        <dbReference type="ChEBI" id="CHEBI:157695"/>
        <dbReference type="ChEBI" id="CHEBI:167181"/>
        <dbReference type="EC" id="4.2.99.18"/>
    </reaction>
</comment>
<keyword evidence="17" id="KW-1185">Reference proteome</keyword>
<dbReference type="FunFam" id="1.10.340.30:FF:000005">
    <property type="entry name" value="Endonuclease III-like protein 1"/>
    <property type="match status" value="1"/>
</dbReference>
<dbReference type="InterPro" id="IPR003651">
    <property type="entry name" value="Endonuclease3_FeS-loop_motif"/>
</dbReference>
<dbReference type="RefSeq" id="XP_015610320.1">
    <property type="nucleotide sequence ID" value="XM_015754834.2"/>
</dbReference>
<evidence type="ECO:0000259" key="16">
    <source>
        <dbReference type="SMART" id="SM00478"/>
    </source>
</evidence>
<comment type="function">
    <text evidence="14">Bifunctional DNA N-glycosylase with associated apurinic/apyrimidinic (AP) lyase function that catalyzes the first step in base excision repair (BER), the primary repair pathway for the repair of oxidative DNA damage. The DNA N-glycosylase activity releases the damaged DNA base from DNA by cleaving the N-glycosidic bond, leaving an AP site. The AP lyase activity cleaves the phosphodiester bond 3' to the AP site by a beta-elimination. Primarily recognizes and repairs oxidative base damage of pyrimidines.</text>
</comment>
<dbReference type="Gene3D" id="1.10.1670.10">
    <property type="entry name" value="Helix-hairpin-Helix base-excision DNA repair enzymes (C-terminal)"/>
    <property type="match status" value="1"/>
</dbReference>
<keyword evidence="12 14" id="KW-0326">Glycosidase</keyword>
<dbReference type="GO" id="GO:0005634">
    <property type="term" value="C:nucleus"/>
    <property type="evidence" value="ECO:0007669"/>
    <property type="project" value="UniProtKB-SubCell"/>
</dbReference>
<keyword evidence="10 14" id="KW-0234">DNA repair</keyword>
<dbReference type="SUPFAM" id="SSF48150">
    <property type="entry name" value="DNA-glycosylase"/>
    <property type="match status" value="1"/>
</dbReference>
<dbReference type="EC" id="4.2.99.18" evidence="14"/>
<dbReference type="GO" id="GO:0051539">
    <property type="term" value="F:4 iron, 4 sulfur cluster binding"/>
    <property type="evidence" value="ECO:0007669"/>
    <property type="project" value="UniProtKB-KW"/>
</dbReference>
<dbReference type="Pfam" id="PF00730">
    <property type="entry name" value="HhH-GPD"/>
    <property type="match status" value="1"/>
</dbReference>
<gene>
    <name evidence="18" type="primary">LOC107275074</name>
    <name evidence="14" type="synonym">NTH1</name>
</gene>
<evidence type="ECO:0000313" key="17">
    <source>
        <dbReference type="Proteomes" id="UP000694920"/>
    </source>
</evidence>
<keyword evidence="6 14" id="KW-0378">Hydrolase</keyword>
<dbReference type="PANTHER" id="PTHR43286:SF1">
    <property type="entry name" value="ENDONUCLEASE III-LIKE PROTEIN 1"/>
    <property type="match status" value="1"/>
</dbReference>
<dbReference type="PROSITE" id="PS01155">
    <property type="entry name" value="ENDONUCLEASE_III_2"/>
    <property type="match status" value="1"/>
</dbReference>
<comment type="cofactor">
    <cofactor evidence="1">
        <name>[4Fe-4S] cluster</name>
        <dbReference type="ChEBI" id="CHEBI:49883"/>
    </cofactor>
</comment>
<dbReference type="Pfam" id="PF00633">
    <property type="entry name" value="HHH"/>
    <property type="match status" value="1"/>
</dbReference>
<comment type="subcellular location">
    <subcellularLocation>
        <location evidence="14">Nucleus</location>
    </subcellularLocation>
    <subcellularLocation>
        <location evidence="14">Mitochondrion</location>
    </subcellularLocation>
</comment>
<dbReference type="GO" id="GO:0140078">
    <property type="term" value="F:class I DNA-(apurinic or apyrimidinic site) endonuclease activity"/>
    <property type="evidence" value="ECO:0007669"/>
    <property type="project" value="UniProtKB-EC"/>
</dbReference>
<dbReference type="InterPro" id="IPR030841">
    <property type="entry name" value="NTH1"/>
</dbReference>
<keyword evidence="3" id="KW-0004">4Fe-4S</keyword>
<dbReference type="GO" id="GO:0000703">
    <property type="term" value="F:oxidized pyrimidine nucleobase lesion DNA N-glycosylase activity"/>
    <property type="evidence" value="ECO:0007669"/>
    <property type="project" value="UniProtKB-UniRule"/>
</dbReference>
<dbReference type="KEGG" id="ccin:107275074"/>
<dbReference type="AlphaFoldDB" id="A0AAJ7FVG9"/>
<evidence type="ECO:0000256" key="9">
    <source>
        <dbReference type="ARBA" id="ARBA00023014"/>
    </source>
</evidence>
<dbReference type="FunFam" id="1.10.1670.10:FF:000003">
    <property type="entry name" value="Endonuclease III homolog"/>
    <property type="match status" value="1"/>
</dbReference>